<dbReference type="CDD" id="cd17535">
    <property type="entry name" value="REC_NarL-like"/>
    <property type="match status" value="1"/>
</dbReference>
<dbReference type="AlphaFoldDB" id="A0A7W8EAW8"/>
<dbReference type="InterPro" id="IPR000792">
    <property type="entry name" value="Tscrpt_reg_LuxR_C"/>
</dbReference>
<dbReference type="PRINTS" id="PR00038">
    <property type="entry name" value="HTHLUXR"/>
</dbReference>
<evidence type="ECO:0000256" key="3">
    <source>
        <dbReference type="PROSITE-ProRule" id="PRU00169"/>
    </source>
</evidence>
<dbReference type="Pfam" id="PF00072">
    <property type="entry name" value="Response_reg"/>
    <property type="match status" value="1"/>
</dbReference>
<evidence type="ECO:0000259" key="5">
    <source>
        <dbReference type="PROSITE" id="PS50110"/>
    </source>
</evidence>
<dbReference type="GO" id="GO:0003677">
    <property type="term" value="F:DNA binding"/>
    <property type="evidence" value="ECO:0007669"/>
    <property type="project" value="UniProtKB-KW"/>
</dbReference>
<proteinExistence type="predicted"/>
<feature type="domain" description="Response regulatory" evidence="5">
    <location>
        <begin position="5"/>
        <end position="121"/>
    </location>
</feature>
<dbReference type="GO" id="GO:0000160">
    <property type="term" value="P:phosphorelay signal transduction system"/>
    <property type="evidence" value="ECO:0007669"/>
    <property type="project" value="InterPro"/>
</dbReference>
<dbReference type="InterPro" id="IPR016032">
    <property type="entry name" value="Sig_transdc_resp-reg_C-effctor"/>
</dbReference>
<comment type="caution">
    <text evidence="6">The sequence shown here is derived from an EMBL/GenBank/DDBJ whole genome shotgun (WGS) entry which is preliminary data.</text>
</comment>
<protein>
    <submittedName>
        <fullName evidence="6">DNA-binding NarL/FixJ family response regulator</fullName>
    </submittedName>
</protein>
<dbReference type="InterPro" id="IPR058245">
    <property type="entry name" value="NreC/VraR/RcsB-like_REC"/>
</dbReference>
<dbReference type="RefSeq" id="WP_184259267.1">
    <property type="nucleotide sequence ID" value="NZ_JACHIO010000023.1"/>
</dbReference>
<feature type="modified residue" description="4-aspartylphosphate" evidence="3">
    <location>
        <position position="56"/>
    </location>
</feature>
<dbReference type="EMBL" id="JACHIO010000023">
    <property type="protein sequence ID" value="MBB5066048.1"/>
    <property type="molecule type" value="Genomic_DNA"/>
</dbReference>
<dbReference type="Gene3D" id="3.40.50.2300">
    <property type="match status" value="1"/>
</dbReference>
<dbReference type="PANTHER" id="PTHR43214">
    <property type="entry name" value="TWO-COMPONENT RESPONSE REGULATOR"/>
    <property type="match status" value="1"/>
</dbReference>
<organism evidence="6 7">
    <name type="scientific">Granulicella mallensis</name>
    <dbReference type="NCBI Taxonomy" id="940614"/>
    <lineage>
        <taxon>Bacteria</taxon>
        <taxon>Pseudomonadati</taxon>
        <taxon>Acidobacteriota</taxon>
        <taxon>Terriglobia</taxon>
        <taxon>Terriglobales</taxon>
        <taxon>Acidobacteriaceae</taxon>
        <taxon>Granulicella</taxon>
    </lineage>
</organism>
<keyword evidence="2 6" id="KW-0238">DNA-binding</keyword>
<accession>A0A7W8EAW8</accession>
<evidence type="ECO:0000259" key="4">
    <source>
        <dbReference type="PROSITE" id="PS50043"/>
    </source>
</evidence>
<feature type="domain" description="HTH luxR-type" evidence="4">
    <location>
        <begin position="137"/>
        <end position="202"/>
    </location>
</feature>
<dbReference type="Pfam" id="PF00196">
    <property type="entry name" value="GerE"/>
    <property type="match status" value="1"/>
</dbReference>
<dbReference type="GO" id="GO:0006355">
    <property type="term" value="P:regulation of DNA-templated transcription"/>
    <property type="evidence" value="ECO:0007669"/>
    <property type="project" value="InterPro"/>
</dbReference>
<dbReference type="InterPro" id="IPR001789">
    <property type="entry name" value="Sig_transdc_resp-reg_receiver"/>
</dbReference>
<evidence type="ECO:0000256" key="1">
    <source>
        <dbReference type="ARBA" id="ARBA00022553"/>
    </source>
</evidence>
<dbReference type="PROSITE" id="PS00622">
    <property type="entry name" value="HTH_LUXR_1"/>
    <property type="match status" value="1"/>
</dbReference>
<dbReference type="Proteomes" id="UP000584867">
    <property type="component" value="Unassembled WGS sequence"/>
</dbReference>
<reference evidence="6 7" key="1">
    <citation type="submission" date="2020-08" db="EMBL/GenBank/DDBJ databases">
        <title>Genomic Encyclopedia of Type Strains, Phase IV (KMG-V): Genome sequencing to study the core and pangenomes of soil and plant-associated prokaryotes.</title>
        <authorList>
            <person name="Whitman W."/>
        </authorList>
    </citation>
    <scope>NUCLEOTIDE SEQUENCE [LARGE SCALE GENOMIC DNA]</scope>
    <source>
        <strain evidence="6 7">X5P3</strain>
    </source>
</reference>
<dbReference type="SMART" id="SM00448">
    <property type="entry name" value="REC"/>
    <property type="match status" value="1"/>
</dbReference>
<evidence type="ECO:0000256" key="2">
    <source>
        <dbReference type="ARBA" id="ARBA00023125"/>
    </source>
</evidence>
<dbReference type="SUPFAM" id="SSF46894">
    <property type="entry name" value="C-terminal effector domain of the bipartite response regulators"/>
    <property type="match status" value="1"/>
</dbReference>
<sequence>MKTIKVLTVDDHPLLREGIAAVIQGEPDMALVGEATNGQEAIESFRRHHPDVTLMDIQMPGMNGIDAMIAIRSEFPNARFIVLTTYQGDVQALRAIKAGAAGYLLKNMLRKDLLDTIRAVHAGKRIIPPVIAADLVEHLADDALSEREIEVLRSVASGNSNKLVAEQLAVSEATVKGHMKSILSKLGAQDRTHAVTIALKRGFILD</sequence>
<dbReference type="SUPFAM" id="SSF52172">
    <property type="entry name" value="CheY-like"/>
    <property type="match status" value="1"/>
</dbReference>
<keyword evidence="1 3" id="KW-0597">Phosphoprotein</keyword>
<dbReference type="InterPro" id="IPR011006">
    <property type="entry name" value="CheY-like_superfamily"/>
</dbReference>
<evidence type="ECO:0000313" key="6">
    <source>
        <dbReference type="EMBL" id="MBB5066048.1"/>
    </source>
</evidence>
<dbReference type="CDD" id="cd06170">
    <property type="entry name" value="LuxR_C_like"/>
    <property type="match status" value="1"/>
</dbReference>
<dbReference type="SMART" id="SM00421">
    <property type="entry name" value="HTH_LUXR"/>
    <property type="match status" value="1"/>
</dbReference>
<evidence type="ECO:0000313" key="7">
    <source>
        <dbReference type="Proteomes" id="UP000584867"/>
    </source>
</evidence>
<dbReference type="PROSITE" id="PS50110">
    <property type="entry name" value="RESPONSE_REGULATORY"/>
    <property type="match status" value="1"/>
</dbReference>
<dbReference type="PROSITE" id="PS50043">
    <property type="entry name" value="HTH_LUXR_2"/>
    <property type="match status" value="1"/>
</dbReference>
<dbReference type="PANTHER" id="PTHR43214:SF43">
    <property type="entry name" value="TWO-COMPONENT RESPONSE REGULATOR"/>
    <property type="match status" value="1"/>
</dbReference>
<gene>
    <name evidence="6" type="ORF">HDF15_004420</name>
</gene>
<dbReference type="InterPro" id="IPR039420">
    <property type="entry name" value="WalR-like"/>
</dbReference>
<name>A0A7W8EAW8_9BACT</name>